<dbReference type="EMBL" id="CP138327">
    <property type="protein sequence ID" value="WXU00150.1"/>
    <property type="molecule type" value="Genomic_DNA"/>
</dbReference>
<dbReference type="Pfam" id="PF13091">
    <property type="entry name" value="PLDc_2"/>
    <property type="match status" value="1"/>
</dbReference>
<evidence type="ECO:0000313" key="2">
    <source>
        <dbReference type="EMBL" id="WXU00150.1"/>
    </source>
</evidence>
<dbReference type="InterPro" id="IPR036388">
    <property type="entry name" value="WH-like_DNA-bd_sf"/>
</dbReference>
<feature type="domain" description="PLD phosphodiesterase" evidence="1">
    <location>
        <begin position="81"/>
        <end position="107"/>
    </location>
</feature>
<name>A0AAU6PGI5_9GAMM</name>
<accession>A0AAU6PGI5</accession>
<dbReference type="SUPFAM" id="SSF56024">
    <property type="entry name" value="Phospholipase D/nuclease"/>
    <property type="match status" value="1"/>
</dbReference>
<dbReference type="InterPro" id="IPR041368">
    <property type="entry name" value="DRP_C"/>
</dbReference>
<dbReference type="InterPro" id="IPR025202">
    <property type="entry name" value="PLD-like_dom"/>
</dbReference>
<organism evidence="2">
    <name type="scientific">Catillopecten margaritatus gill symbiont</name>
    <dbReference type="NCBI Taxonomy" id="3083288"/>
    <lineage>
        <taxon>Bacteria</taxon>
        <taxon>Pseudomonadati</taxon>
        <taxon>Pseudomonadota</taxon>
        <taxon>Gammaproteobacteria</taxon>
        <taxon>sulfur-oxidizing symbionts</taxon>
    </lineage>
</organism>
<dbReference type="InterPro" id="IPR001736">
    <property type="entry name" value="PLipase_D/transphosphatidylase"/>
</dbReference>
<dbReference type="GO" id="GO:0003824">
    <property type="term" value="F:catalytic activity"/>
    <property type="evidence" value="ECO:0007669"/>
    <property type="project" value="InterPro"/>
</dbReference>
<protein>
    <recommendedName>
        <fullName evidence="1">PLD phosphodiesterase domain-containing protein</fullName>
    </recommendedName>
</protein>
<sequence length="247" mass="28169">MQILKQHWESTLIDLVKSANERIYLSSPFIKETVVDLIVDNKNDGIDCKLLTKFTLPNMNGSGLDLSAVQKLKDNGFSLKSIGNLHAKIFIFDNQAIITSANLTNGGLHRNLEYGVLLENENEIENDFLGYYNDKKYQHIENEHILKAQDLLSKLPKIENSKKIGVEMPIFAKDLEQNLSTGNQKVFSGIEQLNLENFTTLAINNQLKGEFNNSKEPDRTIARNLQELRDIGLLEFTSRGNYRKLWN</sequence>
<reference evidence="2" key="1">
    <citation type="submission" date="2023-10" db="EMBL/GenBank/DDBJ databases">
        <title>The first scallop-associated chemosynthetic bacterial symbiont.</title>
        <authorList>
            <person name="Lin Y.-T."/>
            <person name="Sun J."/>
            <person name="Ip J.C.-H."/>
            <person name="He X."/>
            <person name="Gao Z.-M."/>
            <person name="Perez M."/>
            <person name="Xu T."/>
            <person name="Qian P.-Y."/>
            <person name="Qiu J.-W."/>
        </authorList>
    </citation>
    <scope>NUCLEOTIDE SEQUENCE</scope>
    <source>
        <strain evidence="2">Gill1</strain>
    </source>
</reference>
<gene>
    <name evidence="2" type="ORF">Ctma_0861</name>
</gene>
<dbReference type="GO" id="GO:0006793">
    <property type="term" value="P:phosphorus metabolic process"/>
    <property type="evidence" value="ECO:0007669"/>
    <property type="project" value="UniProtKB-ARBA"/>
</dbReference>
<dbReference type="AlphaFoldDB" id="A0AAU6PGI5"/>
<dbReference type="Gene3D" id="1.10.10.10">
    <property type="entry name" value="Winged helix-like DNA-binding domain superfamily/Winged helix DNA-binding domain"/>
    <property type="match status" value="1"/>
</dbReference>
<proteinExistence type="predicted"/>
<dbReference type="SMART" id="SM00155">
    <property type="entry name" value="PLDc"/>
    <property type="match status" value="1"/>
</dbReference>
<dbReference type="Gene3D" id="3.30.870.10">
    <property type="entry name" value="Endonuclease Chain A"/>
    <property type="match status" value="1"/>
</dbReference>
<dbReference type="Pfam" id="PF17726">
    <property type="entry name" value="DpnI_C"/>
    <property type="match status" value="1"/>
</dbReference>
<dbReference type="PROSITE" id="PS50035">
    <property type="entry name" value="PLD"/>
    <property type="match status" value="1"/>
</dbReference>
<evidence type="ECO:0000259" key="1">
    <source>
        <dbReference type="PROSITE" id="PS50035"/>
    </source>
</evidence>